<evidence type="ECO:0000313" key="1">
    <source>
        <dbReference type="EMBL" id="TCP41268.1"/>
    </source>
</evidence>
<organism evidence="1 2">
    <name type="scientific">Rhodovulum marinum</name>
    <dbReference type="NCBI Taxonomy" id="320662"/>
    <lineage>
        <taxon>Bacteria</taxon>
        <taxon>Pseudomonadati</taxon>
        <taxon>Pseudomonadota</taxon>
        <taxon>Alphaproteobacteria</taxon>
        <taxon>Rhodobacterales</taxon>
        <taxon>Paracoccaceae</taxon>
        <taxon>Rhodovulum</taxon>
    </lineage>
</organism>
<protein>
    <submittedName>
        <fullName evidence="1">Uncharacterized protein</fullName>
    </submittedName>
</protein>
<proteinExistence type="predicted"/>
<evidence type="ECO:0000313" key="2">
    <source>
        <dbReference type="Proteomes" id="UP000294835"/>
    </source>
</evidence>
<dbReference type="AlphaFoldDB" id="A0A4R2Q124"/>
<dbReference type="RefSeq" id="WP_132461845.1">
    <property type="nucleotide sequence ID" value="NZ_SLXP01000005.1"/>
</dbReference>
<gene>
    <name evidence="1" type="ORF">EV662_10512</name>
</gene>
<comment type="caution">
    <text evidence="1">The sequence shown here is derived from an EMBL/GenBank/DDBJ whole genome shotgun (WGS) entry which is preliminary data.</text>
</comment>
<dbReference type="OrthoDB" id="7884047at2"/>
<dbReference type="Proteomes" id="UP000294835">
    <property type="component" value="Unassembled WGS sequence"/>
</dbReference>
<accession>A0A4R2Q124</accession>
<sequence length="185" mass="20204">MTNSSSVTRSATGALPDAAAWPSGMDLLTVPAAPGGAPVQADTIRQMMHAPLAPKTAFEELLVEEIADLTRRMRQDEYRIGRILRTQMRDLIESELYRGHATLPEQAGSVGSPQRALAEAVLAACGIEIEAIETRAWLASSRAIDQFDRQIAGNRRQRTKAIEDLEALRTRARQAAIPDAEEISE</sequence>
<reference evidence="1 2" key="1">
    <citation type="submission" date="2019-03" db="EMBL/GenBank/DDBJ databases">
        <title>Genomic Encyclopedia of Type Strains, Phase IV (KMG-IV): sequencing the most valuable type-strain genomes for metagenomic binning, comparative biology and taxonomic classification.</title>
        <authorList>
            <person name="Goeker M."/>
        </authorList>
    </citation>
    <scope>NUCLEOTIDE SEQUENCE [LARGE SCALE GENOMIC DNA]</scope>
    <source>
        <strain evidence="1 2">DSM 18063</strain>
    </source>
</reference>
<keyword evidence="2" id="KW-1185">Reference proteome</keyword>
<name>A0A4R2Q124_9RHOB</name>
<dbReference type="EMBL" id="SLXP01000005">
    <property type="protein sequence ID" value="TCP41268.1"/>
    <property type="molecule type" value="Genomic_DNA"/>
</dbReference>